<dbReference type="GO" id="GO:0044781">
    <property type="term" value="P:bacterial-type flagellum organization"/>
    <property type="evidence" value="ECO:0007669"/>
    <property type="project" value="InterPro"/>
</dbReference>
<evidence type="ECO:0000313" key="3">
    <source>
        <dbReference type="Proteomes" id="UP000630353"/>
    </source>
</evidence>
<dbReference type="Pfam" id="PF10768">
    <property type="entry name" value="FliX"/>
    <property type="match status" value="1"/>
</dbReference>
<dbReference type="RefSeq" id="WP_189994392.1">
    <property type="nucleotide sequence ID" value="NZ_BMZS01000012.1"/>
</dbReference>
<protein>
    <submittedName>
        <fullName evidence="2">Flagellar assembly protein FliX</fullName>
    </submittedName>
</protein>
<reference evidence="2" key="2">
    <citation type="submission" date="2020-09" db="EMBL/GenBank/DDBJ databases">
        <authorList>
            <person name="Sun Q."/>
            <person name="Kim S."/>
        </authorList>
    </citation>
    <scope>NUCLEOTIDE SEQUENCE</scope>
    <source>
        <strain evidence="2">KCTC 42651</strain>
    </source>
</reference>
<keyword evidence="2" id="KW-0966">Cell projection</keyword>
<organism evidence="2 3">
    <name type="scientific">Thalassobaculum fulvum</name>
    <dbReference type="NCBI Taxonomy" id="1633335"/>
    <lineage>
        <taxon>Bacteria</taxon>
        <taxon>Pseudomonadati</taxon>
        <taxon>Pseudomonadota</taxon>
        <taxon>Alphaproteobacteria</taxon>
        <taxon>Rhodospirillales</taxon>
        <taxon>Thalassobaculaceae</taxon>
        <taxon>Thalassobaculum</taxon>
    </lineage>
</organism>
<feature type="region of interest" description="Disordered" evidence="1">
    <location>
        <begin position="1"/>
        <end position="47"/>
    </location>
</feature>
<keyword evidence="2" id="KW-0969">Cilium</keyword>
<dbReference type="EMBL" id="BMZS01000012">
    <property type="protein sequence ID" value="GHD60936.1"/>
    <property type="molecule type" value="Genomic_DNA"/>
</dbReference>
<keyword evidence="2" id="KW-0282">Flagellum</keyword>
<evidence type="ECO:0000256" key="1">
    <source>
        <dbReference type="SAM" id="MobiDB-lite"/>
    </source>
</evidence>
<name>A0A918XXA5_9PROT</name>
<sequence>MKVESTKGTGISGVRRGGKAGKAGSSEFSRLLDETAETGQAAGPSGVQAVDSVLSVQEVGGREGGRRQARERAELMLDRLEDIRHGLLMGAIPRDRLQELAAAVRRQREAIDDPRLVEILDEIELRARVELAKLERSV</sequence>
<accession>A0A918XXA5</accession>
<reference evidence="2" key="1">
    <citation type="journal article" date="2014" name="Int. J. Syst. Evol. Microbiol.">
        <title>Complete genome sequence of Corynebacterium casei LMG S-19264T (=DSM 44701T), isolated from a smear-ripened cheese.</title>
        <authorList>
            <consortium name="US DOE Joint Genome Institute (JGI-PGF)"/>
            <person name="Walter F."/>
            <person name="Albersmeier A."/>
            <person name="Kalinowski J."/>
            <person name="Ruckert C."/>
        </authorList>
    </citation>
    <scope>NUCLEOTIDE SEQUENCE</scope>
    <source>
        <strain evidence="2">KCTC 42651</strain>
    </source>
</reference>
<dbReference type="Proteomes" id="UP000630353">
    <property type="component" value="Unassembled WGS sequence"/>
</dbReference>
<keyword evidence="3" id="KW-1185">Reference proteome</keyword>
<evidence type="ECO:0000313" key="2">
    <source>
        <dbReference type="EMBL" id="GHD60936.1"/>
    </source>
</evidence>
<proteinExistence type="predicted"/>
<dbReference type="InterPro" id="IPR019704">
    <property type="entry name" value="Flagellar_assmbl_FliX_class2"/>
</dbReference>
<gene>
    <name evidence="2" type="primary">fliX</name>
    <name evidence="2" type="ORF">GCM10017083_47630</name>
</gene>
<dbReference type="AlphaFoldDB" id="A0A918XXA5"/>
<comment type="caution">
    <text evidence="2">The sequence shown here is derived from an EMBL/GenBank/DDBJ whole genome shotgun (WGS) entry which is preliminary data.</text>
</comment>